<keyword evidence="2" id="KW-0472">Membrane</keyword>
<accession>A0A8H4R0K9</accession>
<proteinExistence type="inferred from homology"/>
<dbReference type="GO" id="GO:0043386">
    <property type="term" value="P:mycotoxin biosynthetic process"/>
    <property type="evidence" value="ECO:0007669"/>
    <property type="project" value="InterPro"/>
</dbReference>
<feature type="transmembrane region" description="Helical" evidence="2">
    <location>
        <begin position="45"/>
        <end position="70"/>
    </location>
</feature>
<keyword evidence="2" id="KW-0812">Transmembrane</keyword>
<comment type="similarity">
    <text evidence="1">Belongs to the ustYa family.</text>
</comment>
<organism evidence="3 4">
    <name type="scientific">Cudoniella acicularis</name>
    <dbReference type="NCBI Taxonomy" id="354080"/>
    <lineage>
        <taxon>Eukaryota</taxon>
        <taxon>Fungi</taxon>
        <taxon>Dikarya</taxon>
        <taxon>Ascomycota</taxon>
        <taxon>Pezizomycotina</taxon>
        <taxon>Leotiomycetes</taxon>
        <taxon>Helotiales</taxon>
        <taxon>Tricladiaceae</taxon>
        <taxon>Cudoniella</taxon>
    </lineage>
</organism>
<name>A0A8H4R0K9_9HELO</name>
<keyword evidence="2" id="KW-1133">Transmembrane helix</keyword>
<evidence type="ECO:0000313" key="3">
    <source>
        <dbReference type="EMBL" id="KAF4620199.1"/>
    </source>
</evidence>
<evidence type="ECO:0000313" key="4">
    <source>
        <dbReference type="Proteomes" id="UP000566819"/>
    </source>
</evidence>
<dbReference type="InterPro" id="IPR021765">
    <property type="entry name" value="UstYa-like"/>
</dbReference>
<dbReference type="EMBL" id="JAAMPI010001982">
    <property type="protein sequence ID" value="KAF4620199.1"/>
    <property type="molecule type" value="Genomic_DNA"/>
</dbReference>
<sequence>MEKYSPLDTNDPSESQPVLQNKFSIDSEHDPEEALPLNLNKKSWFVHQGCFALSFHLLLIIFYTFLAVSYSSWQAAKYSRGPQNIKSPARDIVEFEPRRMDNVAVYSPNGTINPYKSTQYNGYPRPELENAWSELTQRQLPSGLS</sequence>
<protein>
    <submittedName>
        <fullName evidence="3">Uncharacterized protein</fullName>
    </submittedName>
</protein>
<dbReference type="AlphaFoldDB" id="A0A8H4R0K9"/>
<evidence type="ECO:0000256" key="2">
    <source>
        <dbReference type="SAM" id="Phobius"/>
    </source>
</evidence>
<keyword evidence="4" id="KW-1185">Reference proteome</keyword>
<evidence type="ECO:0000256" key="1">
    <source>
        <dbReference type="ARBA" id="ARBA00035112"/>
    </source>
</evidence>
<dbReference type="Pfam" id="PF11807">
    <property type="entry name" value="UstYa"/>
    <property type="match status" value="1"/>
</dbReference>
<gene>
    <name evidence="3" type="ORF">G7Y89_g14623</name>
</gene>
<reference evidence="3 4" key="1">
    <citation type="submission" date="2020-03" db="EMBL/GenBank/DDBJ databases">
        <title>Draft Genome Sequence of Cudoniella acicularis.</title>
        <authorList>
            <person name="Buettner E."/>
            <person name="Kellner H."/>
        </authorList>
    </citation>
    <scope>NUCLEOTIDE SEQUENCE [LARGE SCALE GENOMIC DNA]</scope>
    <source>
        <strain evidence="3 4">DSM 108380</strain>
    </source>
</reference>
<comment type="caution">
    <text evidence="3">The sequence shown here is derived from an EMBL/GenBank/DDBJ whole genome shotgun (WGS) entry which is preliminary data.</text>
</comment>
<dbReference type="Proteomes" id="UP000566819">
    <property type="component" value="Unassembled WGS sequence"/>
</dbReference>